<sequence>MTARVDRSRCVGSGTCTQIAPDLFVLEDGTARVLAPGEPGSRAVRDDDRTAADVEEAVESCPVQAIEGGPA</sequence>
<proteinExistence type="predicted"/>
<keyword evidence="3" id="KW-0249">Electron transport</keyword>
<dbReference type="Pfam" id="PF13459">
    <property type="entry name" value="Fer4_15"/>
    <property type="match status" value="1"/>
</dbReference>
<dbReference type="SUPFAM" id="SSF54862">
    <property type="entry name" value="4Fe-4S ferredoxins"/>
    <property type="match status" value="1"/>
</dbReference>
<organism evidence="7">
    <name type="scientific">freshwater metagenome</name>
    <dbReference type="NCBI Taxonomy" id="449393"/>
    <lineage>
        <taxon>unclassified sequences</taxon>
        <taxon>metagenomes</taxon>
        <taxon>ecological metagenomes</taxon>
    </lineage>
</organism>
<keyword evidence="1" id="KW-0813">Transport</keyword>
<gene>
    <name evidence="7" type="ORF">UFOPK3609_00167</name>
</gene>
<dbReference type="InterPro" id="IPR017896">
    <property type="entry name" value="4Fe4S_Fe-S-bd"/>
</dbReference>
<dbReference type="PRINTS" id="PR00352">
    <property type="entry name" value="3FE4SFRDOXIN"/>
</dbReference>
<keyword evidence="4" id="KW-0408">Iron</keyword>
<dbReference type="GO" id="GO:0005506">
    <property type="term" value="F:iron ion binding"/>
    <property type="evidence" value="ECO:0007669"/>
    <property type="project" value="InterPro"/>
</dbReference>
<evidence type="ECO:0000313" key="7">
    <source>
        <dbReference type="EMBL" id="CAB4898871.1"/>
    </source>
</evidence>
<dbReference type="EMBL" id="CAFBMQ010000008">
    <property type="protein sequence ID" value="CAB4898871.1"/>
    <property type="molecule type" value="Genomic_DNA"/>
</dbReference>
<dbReference type="Gene3D" id="3.30.70.20">
    <property type="match status" value="1"/>
</dbReference>
<dbReference type="PANTHER" id="PTHR36923:SF3">
    <property type="entry name" value="FERREDOXIN"/>
    <property type="match status" value="1"/>
</dbReference>
<evidence type="ECO:0000256" key="2">
    <source>
        <dbReference type="ARBA" id="ARBA00022723"/>
    </source>
</evidence>
<evidence type="ECO:0000256" key="4">
    <source>
        <dbReference type="ARBA" id="ARBA00023004"/>
    </source>
</evidence>
<name>A0A6J7FTW2_9ZZZZ</name>
<evidence type="ECO:0000256" key="3">
    <source>
        <dbReference type="ARBA" id="ARBA00022982"/>
    </source>
</evidence>
<evidence type="ECO:0000259" key="6">
    <source>
        <dbReference type="PROSITE" id="PS51379"/>
    </source>
</evidence>
<dbReference type="InterPro" id="IPR001080">
    <property type="entry name" value="3Fe4S_ferredoxin"/>
</dbReference>
<keyword evidence="5" id="KW-0411">Iron-sulfur</keyword>
<evidence type="ECO:0000256" key="5">
    <source>
        <dbReference type="ARBA" id="ARBA00023014"/>
    </source>
</evidence>
<protein>
    <submittedName>
        <fullName evidence="7">Unannotated protein</fullName>
    </submittedName>
</protein>
<dbReference type="GO" id="GO:0009055">
    <property type="term" value="F:electron transfer activity"/>
    <property type="evidence" value="ECO:0007669"/>
    <property type="project" value="InterPro"/>
</dbReference>
<feature type="domain" description="4Fe-4S ferredoxin-type" evidence="6">
    <location>
        <begin position="1"/>
        <end position="29"/>
    </location>
</feature>
<keyword evidence="2" id="KW-0479">Metal-binding</keyword>
<evidence type="ECO:0000256" key="1">
    <source>
        <dbReference type="ARBA" id="ARBA00022448"/>
    </source>
</evidence>
<accession>A0A6J7FTW2</accession>
<dbReference type="AlphaFoldDB" id="A0A6J7FTW2"/>
<dbReference type="GO" id="GO:0051536">
    <property type="term" value="F:iron-sulfur cluster binding"/>
    <property type="evidence" value="ECO:0007669"/>
    <property type="project" value="UniProtKB-KW"/>
</dbReference>
<dbReference type="PANTHER" id="PTHR36923">
    <property type="entry name" value="FERREDOXIN"/>
    <property type="match status" value="1"/>
</dbReference>
<dbReference type="PROSITE" id="PS51379">
    <property type="entry name" value="4FE4S_FER_2"/>
    <property type="match status" value="1"/>
</dbReference>
<reference evidence="7" key="1">
    <citation type="submission" date="2020-05" db="EMBL/GenBank/DDBJ databases">
        <authorList>
            <person name="Chiriac C."/>
            <person name="Salcher M."/>
            <person name="Ghai R."/>
            <person name="Kavagutti S V."/>
        </authorList>
    </citation>
    <scope>NUCLEOTIDE SEQUENCE</scope>
</reference>
<dbReference type="InterPro" id="IPR051269">
    <property type="entry name" value="Fe-S_cluster_ET"/>
</dbReference>